<reference evidence="1" key="1">
    <citation type="journal article" date="2021" name="Proc. Natl. Acad. Sci. U.S.A.">
        <title>A Catalog of Tens of Thousands of Viruses from Human Metagenomes Reveals Hidden Associations with Chronic Diseases.</title>
        <authorList>
            <person name="Tisza M.J."/>
            <person name="Buck C.B."/>
        </authorList>
    </citation>
    <scope>NUCLEOTIDE SEQUENCE</scope>
    <source>
        <strain evidence="1">CtOZu12</strain>
    </source>
</reference>
<evidence type="ECO:0000313" key="1">
    <source>
        <dbReference type="EMBL" id="DAD55874.1"/>
    </source>
</evidence>
<name>A0A8D9UHQ7_9VIRU</name>
<sequence>MGHLSYLCKKFKEVPKEVEEVKEKDTKTDDSKNSN</sequence>
<accession>A0A8D9UHQ7</accession>
<dbReference type="EMBL" id="BK029940">
    <property type="protein sequence ID" value="DAD55874.1"/>
    <property type="molecule type" value="Genomic_DNA"/>
</dbReference>
<proteinExistence type="predicted"/>
<organism evidence="1">
    <name type="scientific">Bacteriophage sp</name>
    <dbReference type="NCBI Taxonomy" id="38018"/>
    <lineage>
        <taxon>Viruses</taxon>
    </lineage>
</organism>
<protein>
    <submittedName>
        <fullName evidence="1">Uncharacterized protein</fullName>
    </submittedName>
</protein>